<evidence type="ECO:0000313" key="2">
    <source>
        <dbReference type="Proteomes" id="UP001138751"/>
    </source>
</evidence>
<accession>A0A9X9WW52</accession>
<evidence type="ECO:0000313" key="1">
    <source>
        <dbReference type="EMBL" id="MBR0671381.1"/>
    </source>
</evidence>
<proteinExistence type="predicted"/>
<keyword evidence="2" id="KW-1185">Reference proteome</keyword>
<name>A0A9X9WW52_9PROT</name>
<dbReference type="AlphaFoldDB" id="A0A9X9WW52"/>
<protein>
    <submittedName>
        <fullName evidence="1">Uncharacterized protein</fullName>
    </submittedName>
</protein>
<comment type="caution">
    <text evidence="1">The sequence shown here is derived from an EMBL/GenBank/DDBJ whole genome shotgun (WGS) entry which is preliminary data.</text>
</comment>
<organism evidence="1 2">
    <name type="scientific">Neoroseomonas soli</name>
    <dbReference type="NCBI Taxonomy" id="1081025"/>
    <lineage>
        <taxon>Bacteria</taxon>
        <taxon>Pseudomonadati</taxon>
        <taxon>Pseudomonadota</taxon>
        <taxon>Alphaproteobacteria</taxon>
        <taxon>Acetobacterales</taxon>
        <taxon>Acetobacteraceae</taxon>
        <taxon>Neoroseomonas</taxon>
    </lineage>
</organism>
<sequence length="66" mass="7000">MIHARPITENGQMIGVATTADRGWLFTAIDPRVEDLHGTCFGTPAEAERVALLVLARGRGAARGLA</sequence>
<reference evidence="1" key="2">
    <citation type="journal article" date="2021" name="Syst. Appl. Microbiol.">
        <title>Roseomonas hellenica sp. nov., isolated from roots of wild-growing Alkanna tinctoria.</title>
        <authorList>
            <person name="Rat A."/>
            <person name="Naranjo H.D."/>
            <person name="Lebbe L."/>
            <person name="Cnockaert M."/>
            <person name="Krigas N."/>
            <person name="Grigoriadou K."/>
            <person name="Maloupa E."/>
            <person name="Willems A."/>
        </authorList>
    </citation>
    <scope>NUCLEOTIDE SEQUENCE</scope>
    <source>
        <strain evidence="1">LMG 31231</strain>
    </source>
</reference>
<dbReference type="RefSeq" id="WP_211861756.1">
    <property type="nucleotide sequence ID" value="NZ_JAAEDM010000018.1"/>
</dbReference>
<dbReference type="EMBL" id="JAAEDM010000018">
    <property type="protein sequence ID" value="MBR0671381.1"/>
    <property type="molecule type" value="Genomic_DNA"/>
</dbReference>
<reference evidence="1" key="1">
    <citation type="submission" date="2020-01" db="EMBL/GenBank/DDBJ databases">
        <authorList>
            <person name="Rat A."/>
        </authorList>
    </citation>
    <scope>NUCLEOTIDE SEQUENCE</scope>
    <source>
        <strain evidence="1">LMG 31231</strain>
    </source>
</reference>
<gene>
    <name evidence="1" type="ORF">GXW76_09380</name>
</gene>
<dbReference type="Proteomes" id="UP001138751">
    <property type="component" value="Unassembled WGS sequence"/>
</dbReference>